<evidence type="ECO:0000313" key="3">
    <source>
        <dbReference type="Proteomes" id="UP000002457"/>
    </source>
</evidence>
<protein>
    <submittedName>
        <fullName evidence="2">Uncharacterized protein</fullName>
    </submittedName>
</protein>
<dbReference type="AlphaFoldDB" id="B8GIW1"/>
<gene>
    <name evidence="2" type="ordered locus">Mpal_1612</name>
</gene>
<feature type="compositionally biased region" description="Basic residues" evidence="1">
    <location>
        <begin position="26"/>
        <end position="35"/>
    </location>
</feature>
<name>B8GIW1_METPE</name>
<evidence type="ECO:0000313" key="2">
    <source>
        <dbReference type="EMBL" id="ACL16924.1"/>
    </source>
</evidence>
<dbReference type="Proteomes" id="UP000002457">
    <property type="component" value="Chromosome"/>
</dbReference>
<dbReference type="HOGENOM" id="CLU_1458214_0_0_2"/>
<proteinExistence type="predicted"/>
<dbReference type="EMBL" id="CP001338">
    <property type="protein sequence ID" value="ACL16924.1"/>
    <property type="molecule type" value="Genomic_DNA"/>
</dbReference>
<accession>B8GIW1</accession>
<evidence type="ECO:0000256" key="1">
    <source>
        <dbReference type="SAM" id="MobiDB-lite"/>
    </source>
</evidence>
<sequence length="185" mass="20068">MNAIIHRRTDPHHQSVRFTDPSPSQVHRHDHHHQPVRSPNPPNPADQSGSTPAGLESAVSAVVSSLYAVFAADYRRGMPAGFPNQGIFTGIKILSAVFSRTHTPAPALPTGEDAGCMLFISAAYNDTSLCTQNDTSSVSADRAGLSFSMVAAHAAYMLLTLLTKRPLTRARHPGQIDHHNDRRLF</sequence>
<dbReference type="KEGG" id="mpl:Mpal_1612"/>
<reference evidence="2 3" key="1">
    <citation type="journal article" date="2015" name="Genome Announc.">
        <title>Complete Genome Sequence of Methanosphaerula palustris E1-9CT, a Hydrogenotrophic Methanogen Isolated from a Minerotrophic Fen Peatland.</title>
        <authorList>
            <person name="Cadillo-Quiroz H."/>
            <person name="Browne P."/>
            <person name="Kyrpides N."/>
            <person name="Woyke T."/>
            <person name="Goodwin L."/>
            <person name="Detter C."/>
            <person name="Yavitt J.B."/>
            <person name="Zinder S.H."/>
        </authorList>
    </citation>
    <scope>NUCLEOTIDE SEQUENCE [LARGE SCALE GENOMIC DNA]</scope>
    <source>
        <strain evidence="3">ATCC BAA-1556 / DSM 19958 / E1-9c</strain>
    </source>
</reference>
<organism evidence="2 3">
    <name type="scientific">Methanosphaerula palustris (strain ATCC BAA-1556 / DSM 19958 / E1-9c)</name>
    <dbReference type="NCBI Taxonomy" id="521011"/>
    <lineage>
        <taxon>Archaea</taxon>
        <taxon>Methanobacteriati</taxon>
        <taxon>Methanobacteriota</taxon>
        <taxon>Stenosarchaea group</taxon>
        <taxon>Methanomicrobia</taxon>
        <taxon>Methanomicrobiales</taxon>
        <taxon>Methanoregulaceae</taxon>
        <taxon>Methanosphaerula</taxon>
    </lineage>
</organism>
<feature type="region of interest" description="Disordered" evidence="1">
    <location>
        <begin position="1"/>
        <end position="54"/>
    </location>
</feature>
<keyword evidence="3" id="KW-1185">Reference proteome</keyword>